<dbReference type="Gramene" id="OMO53029">
    <property type="protein sequence ID" value="OMO53029"/>
    <property type="gene ID" value="CCACVL1_28936"/>
</dbReference>
<organism evidence="2 3">
    <name type="scientific">Corchorus capsularis</name>
    <name type="common">Jute</name>
    <dbReference type="NCBI Taxonomy" id="210143"/>
    <lineage>
        <taxon>Eukaryota</taxon>
        <taxon>Viridiplantae</taxon>
        <taxon>Streptophyta</taxon>
        <taxon>Embryophyta</taxon>
        <taxon>Tracheophyta</taxon>
        <taxon>Spermatophyta</taxon>
        <taxon>Magnoliopsida</taxon>
        <taxon>eudicotyledons</taxon>
        <taxon>Gunneridae</taxon>
        <taxon>Pentapetalae</taxon>
        <taxon>rosids</taxon>
        <taxon>malvids</taxon>
        <taxon>Malvales</taxon>
        <taxon>Malvaceae</taxon>
        <taxon>Grewioideae</taxon>
        <taxon>Apeibeae</taxon>
        <taxon>Corchorus</taxon>
    </lineage>
</organism>
<sequence length="58" mass="6187">MATGRTDNASSNVEAEKLQSSTNSTMAARSEEVEPLNEHAVPDPEAVAAEVANIIDMW</sequence>
<accession>A0A1R3G4K8</accession>
<proteinExistence type="predicted"/>
<keyword evidence="3" id="KW-1185">Reference proteome</keyword>
<evidence type="ECO:0000313" key="3">
    <source>
        <dbReference type="Proteomes" id="UP000188268"/>
    </source>
</evidence>
<dbReference type="EMBL" id="AWWV01015338">
    <property type="protein sequence ID" value="OMO53029.1"/>
    <property type="molecule type" value="Genomic_DNA"/>
</dbReference>
<reference evidence="2 3" key="1">
    <citation type="submission" date="2013-09" db="EMBL/GenBank/DDBJ databases">
        <title>Corchorus capsularis genome sequencing.</title>
        <authorList>
            <person name="Alam M."/>
            <person name="Haque M.S."/>
            <person name="Islam M.S."/>
            <person name="Emdad E.M."/>
            <person name="Islam M.M."/>
            <person name="Ahmed B."/>
            <person name="Halim A."/>
            <person name="Hossen Q.M.M."/>
            <person name="Hossain M.Z."/>
            <person name="Ahmed R."/>
            <person name="Khan M.M."/>
            <person name="Islam R."/>
            <person name="Rashid M.M."/>
            <person name="Khan S.A."/>
            <person name="Rahman M.S."/>
            <person name="Alam M."/>
        </authorList>
    </citation>
    <scope>NUCLEOTIDE SEQUENCE [LARGE SCALE GENOMIC DNA]</scope>
    <source>
        <strain evidence="3">cv. CVL-1</strain>
        <tissue evidence="2">Whole seedling</tissue>
    </source>
</reference>
<feature type="non-terminal residue" evidence="2">
    <location>
        <position position="58"/>
    </location>
</feature>
<protein>
    <submittedName>
        <fullName evidence="2">Uncharacterized protein</fullName>
    </submittedName>
</protein>
<name>A0A1R3G4K8_COCAP</name>
<evidence type="ECO:0000256" key="1">
    <source>
        <dbReference type="SAM" id="MobiDB-lite"/>
    </source>
</evidence>
<comment type="caution">
    <text evidence="2">The sequence shown here is derived from an EMBL/GenBank/DDBJ whole genome shotgun (WGS) entry which is preliminary data.</text>
</comment>
<gene>
    <name evidence="2" type="ORF">CCACVL1_28936</name>
</gene>
<dbReference type="Proteomes" id="UP000188268">
    <property type="component" value="Unassembled WGS sequence"/>
</dbReference>
<dbReference type="STRING" id="210143.A0A1R3G4K8"/>
<evidence type="ECO:0000313" key="2">
    <source>
        <dbReference type="EMBL" id="OMO53029.1"/>
    </source>
</evidence>
<feature type="compositionally biased region" description="Polar residues" evidence="1">
    <location>
        <begin position="1"/>
        <end position="27"/>
    </location>
</feature>
<feature type="region of interest" description="Disordered" evidence="1">
    <location>
        <begin position="1"/>
        <end position="42"/>
    </location>
</feature>
<dbReference type="AlphaFoldDB" id="A0A1R3G4K8"/>
<feature type="compositionally biased region" description="Basic and acidic residues" evidence="1">
    <location>
        <begin position="29"/>
        <end position="42"/>
    </location>
</feature>